<proteinExistence type="predicted"/>
<evidence type="ECO:0000313" key="5">
    <source>
        <dbReference type="Proteomes" id="UP000604046"/>
    </source>
</evidence>
<keyword evidence="3" id="KW-0812">Transmembrane</keyword>
<feature type="transmembrane region" description="Helical" evidence="3">
    <location>
        <begin position="44"/>
        <end position="64"/>
    </location>
</feature>
<feature type="coiled-coil region" evidence="1">
    <location>
        <begin position="193"/>
        <end position="227"/>
    </location>
</feature>
<evidence type="ECO:0000256" key="1">
    <source>
        <dbReference type="SAM" id="Coils"/>
    </source>
</evidence>
<accession>A0A812NUI2</accession>
<evidence type="ECO:0000313" key="4">
    <source>
        <dbReference type="EMBL" id="CAE7324914.1"/>
    </source>
</evidence>
<dbReference type="Proteomes" id="UP000604046">
    <property type="component" value="Unassembled WGS sequence"/>
</dbReference>
<sequence length="816" mass="89682">MDSALPGEAMDSALLADVAGGVDQVWLRPVAPVGMKRCAARSSIAISVLASISVMLVLMSMVFARQPQIAPKVVPLLPIEFALHGDLTKKLDAADSSQSQEEQSSATDEKAGELTGKVVDNYVSLVKFAKDPSVSSGAGALSSIGATALSVPAPPASIVVGGIFSLVGGILGLFGGDTGPSNADLLDALQKGFEAVNHRLDRIDEKLDRIDEKLAVLASAIDQLNAAVVRLGHTLEAIESLVKDIHTAVVLKANRMTAIQATFRAALDFLRIGLDEHNFDVFFEYVKAKKMDYVQEVYDTFSHENIRRFLAAARNGGDLGVSDFAAALAYQSILARRFELYWILVMGSIYYDGKLRYNEESLLFTQEMSSQLEKYQEIVQDFDIADLVRMKDSDLRTCEAHRAALRATGKPAEHPIPQQTLVWSDRIIFGVLGLLDGCGNSGSKIAQQTIDLIEAAAGASFQLHHALRKLGLETQDSQLLSLKKMRDDKKGALTPFNLKHIGGRCVQPDQGSTAASNNTRLVLYKGCNMSRTALLYNRIYSADGYFLLQHASGKCVQPYPGSNDPADNTKLVLSEDCDTSRQALKFETVPTGDGYFFLKHRSGKCVHPETGGYSRDVQTKLVLREGCDKSRHGLLLTMMYANVDLDPRFSQVLNTVGWVRLESLQVPGYFLCAKELNVDQGLYLCPRHRLVDGLHTIFYMTFNHIEGSFHLSIYEYIDAGDGRSAVGTDAHLGVKSGFPWLSLQKNRYQTRFYFYAKDSGVGMATYGNDRNEFDTEPFRNGQDDVKFVAFPNDEWGPGILQSSDSPTNRWTTILPY</sequence>
<feature type="region of interest" description="Disordered" evidence="2">
    <location>
        <begin position="92"/>
        <end position="111"/>
    </location>
</feature>
<reference evidence="4" key="1">
    <citation type="submission" date="2021-02" db="EMBL/GenBank/DDBJ databases">
        <authorList>
            <person name="Dougan E. K."/>
            <person name="Rhodes N."/>
            <person name="Thang M."/>
            <person name="Chan C."/>
        </authorList>
    </citation>
    <scope>NUCLEOTIDE SEQUENCE</scope>
</reference>
<gene>
    <name evidence="4" type="ORF">SNAT2548_LOCUS17012</name>
</gene>
<dbReference type="AlphaFoldDB" id="A0A812NUI2"/>
<keyword evidence="3" id="KW-1133">Transmembrane helix</keyword>
<comment type="caution">
    <text evidence="4">The sequence shown here is derived from an EMBL/GenBank/DDBJ whole genome shotgun (WGS) entry which is preliminary data.</text>
</comment>
<dbReference type="Gene3D" id="2.80.10.50">
    <property type="match status" value="1"/>
</dbReference>
<organism evidence="4 5">
    <name type="scientific">Symbiodinium natans</name>
    <dbReference type="NCBI Taxonomy" id="878477"/>
    <lineage>
        <taxon>Eukaryota</taxon>
        <taxon>Sar</taxon>
        <taxon>Alveolata</taxon>
        <taxon>Dinophyceae</taxon>
        <taxon>Suessiales</taxon>
        <taxon>Symbiodiniaceae</taxon>
        <taxon>Symbiodinium</taxon>
    </lineage>
</organism>
<keyword evidence="3" id="KW-0472">Membrane</keyword>
<keyword evidence="1" id="KW-0175">Coiled coil</keyword>
<dbReference type="CDD" id="cd23417">
    <property type="entry name" value="beta-trefoil_Ricin_MytiLec-like"/>
    <property type="match status" value="1"/>
</dbReference>
<feature type="compositionally biased region" description="Low complexity" evidence="2">
    <location>
        <begin position="94"/>
        <end position="106"/>
    </location>
</feature>
<evidence type="ECO:0000256" key="2">
    <source>
        <dbReference type="SAM" id="MobiDB-lite"/>
    </source>
</evidence>
<name>A0A812NUI2_9DINO</name>
<evidence type="ECO:0000256" key="3">
    <source>
        <dbReference type="SAM" id="Phobius"/>
    </source>
</evidence>
<keyword evidence="5" id="KW-1185">Reference proteome</keyword>
<dbReference type="EMBL" id="CAJNDS010002098">
    <property type="protein sequence ID" value="CAE7324914.1"/>
    <property type="molecule type" value="Genomic_DNA"/>
</dbReference>
<protein>
    <submittedName>
        <fullName evidence="4">Uncharacterized protein</fullName>
    </submittedName>
</protein>
<dbReference type="Gene3D" id="1.20.5.300">
    <property type="match status" value="1"/>
</dbReference>